<evidence type="ECO:0000313" key="4">
    <source>
        <dbReference type="EMBL" id="TFF48193.1"/>
    </source>
</evidence>
<reference evidence="2 8" key="4">
    <citation type="submission" date="2020-05" db="EMBL/GenBank/DDBJ databases">
        <title>FDA dAtabase for Regulatory Grade micrObial Sequences (FDA-ARGOS): Supporting development and validation of Infectious Disease Dx tests.</title>
        <authorList>
            <person name="Nelson B."/>
            <person name="Plummer A."/>
            <person name="Tallon L."/>
            <person name="Sadzewicz L."/>
            <person name="Zhao X."/>
            <person name="Vavikolanu K."/>
            <person name="Mehta A."/>
            <person name="Aluvathingal J."/>
            <person name="Nadendla S."/>
            <person name="Myers T."/>
            <person name="Yan Y."/>
            <person name="Sichtig H."/>
        </authorList>
    </citation>
    <scope>NUCLEOTIDE SEQUENCE [LARGE SCALE GENOMIC DNA]</scope>
    <source>
        <strain evidence="2 8">FDAARGOS_795</strain>
    </source>
</reference>
<dbReference type="Proteomes" id="UP000286687">
    <property type="component" value="Unassembled WGS sequence"/>
</dbReference>
<reference evidence="1 5" key="1">
    <citation type="journal article" date="2015" name="Genome Announc.">
        <title>Complete genome sequences for 35 biothreat assay-relevant bacillus species.</title>
        <authorList>
            <person name="Johnson S.L."/>
            <person name="Daligault H.E."/>
            <person name="Davenport K.W."/>
            <person name="Jaissle J."/>
            <person name="Frey K.G."/>
            <person name="Ladner J.T."/>
            <person name="Broomall S.M."/>
            <person name="Bishop-Lilly K.A."/>
            <person name="Bruce D.C."/>
            <person name="Gibbons H.S."/>
            <person name="Coyne S.R."/>
            <person name="Lo C.C."/>
            <person name="Meincke L."/>
            <person name="Munk A.C."/>
            <person name="Koroleva G.I."/>
            <person name="Rosenzweig C.N."/>
            <person name="Palacios G.F."/>
            <person name="Redden C.L."/>
            <person name="Minogue T.D."/>
            <person name="Chain P.S."/>
        </authorList>
    </citation>
    <scope>NUCLEOTIDE SEQUENCE [LARGE SCALE GENOMIC DNA]</scope>
    <source>
        <strain evidence="1 5">HD1011</strain>
    </source>
</reference>
<dbReference type="Proteomes" id="UP000297630">
    <property type="component" value="Unassembled WGS sequence"/>
</dbReference>
<reference evidence="3 6" key="2">
    <citation type="submission" date="2018-01" db="EMBL/GenBank/DDBJ databases">
        <title>Complete genome sequence of G25-42.</title>
        <authorList>
            <person name="Zheng Z."/>
            <person name="Sun M."/>
        </authorList>
    </citation>
    <scope>NUCLEOTIDE SEQUENCE [LARGE SCALE GENOMIC DNA]</scope>
    <source>
        <strain evidence="3 6">G25-42</strain>
    </source>
</reference>
<dbReference type="EMBL" id="LDER01000261">
    <property type="protein sequence ID" value="RVU62333.1"/>
    <property type="molecule type" value="Genomic_DNA"/>
</dbReference>
<evidence type="ECO:0000313" key="6">
    <source>
        <dbReference type="Proteomes" id="UP000286687"/>
    </source>
</evidence>
<dbReference type="EMBL" id="CP053980">
    <property type="protein sequence ID" value="QKH27325.1"/>
    <property type="molecule type" value="Genomic_DNA"/>
</dbReference>
<evidence type="ECO:0000313" key="7">
    <source>
        <dbReference type="Proteomes" id="UP000297630"/>
    </source>
</evidence>
<dbReference type="AlphaFoldDB" id="A0A0B5XH31"/>
<sequence length="109" mass="12014">MGSRYSNSRKKCSCKQCSGKQDDCWDVFEECKKEHEEQNKACDCCCVQGIRDELRKLVNRSVRITTGSNNYAGTVSSVTCDVVKLANSAGVVTVIISVCKIEAIEPLLT</sequence>
<dbReference type="EMBL" id="CP009335">
    <property type="protein sequence ID" value="AJG75350.1"/>
    <property type="molecule type" value="Genomic_DNA"/>
</dbReference>
<evidence type="ECO:0000313" key="8">
    <source>
        <dbReference type="Proteomes" id="UP000501107"/>
    </source>
</evidence>
<dbReference type="KEGG" id="btw:BF38_3736"/>
<name>A0A0B5XH31_BACTU</name>
<dbReference type="RefSeq" id="WP_000535710.1">
    <property type="nucleotide sequence ID" value="NZ_CP009335.1"/>
</dbReference>
<reference evidence="4 7" key="3">
    <citation type="submission" date="2019-01" db="EMBL/GenBank/DDBJ databases">
        <title>Draft genome sequence of Bacillus sp. DPC6431.</title>
        <authorList>
            <person name="Arbulu S."/>
            <person name="Murphy K."/>
            <person name="O'Sullivan O."/>
            <person name="Rea M.C."/>
            <person name="Hill C."/>
            <person name="Ross R.P."/>
        </authorList>
    </citation>
    <scope>NUCLEOTIDE SEQUENCE [LARGE SCALE GENOMIC DNA]</scope>
    <source>
        <strain evidence="4 7">DPC6431</strain>
    </source>
</reference>
<evidence type="ECO:0000313" key="2">
    <source>
        <dbReference type="EMBL" id="QKH27325.1"/>
    </source>
</evidence>
<evidence type="ECO:0000313" key="1">
    <source>
        <dbReference type="EMBL" id="AJG75350.1"/>
    </source>
</evidence>
<dbReference type="Proteomes" id="UP000501107">
    <property type="component" value="Chromosome"/>
</dbReference>
<evidence type="ECO:0000313" key="3">
    <source>
        <dbReference type="EMBL" id="RVU62333.1"/>
    </source>
</evidence>
<dbReference type="Proteomes" id="UP000031876">
    <property type="component" value="Chromosome"/>
</dbReference>
<dbReference type="EMBL" id="SCLP01000001">
    <property type="protein sequence ID" value="TFF48193.1"/>
    <property type="molecule type" value="Genomic_DNA"/>
</dbReference>
<organism evidence="4 7">
    <name type="scientific">Bacillus thuringiensis</name>
    <dbReference type="NCBI Taxonomy" id="1428"/>
    <lineage>
        <taxon>Bacteria</taxon>
        <taxon>Bacillati</taxon>
        <taxon>Bacillota</taxon>
        <taxon>Bacilli</taxon>
        <taxon>Bacillales</taxon>
        <taxon>Bacillaceae</taxon>
        <taxon>Bacillus</taxon>
        <taxon>Bacillus cereus group</taxon>
    </lineage>
</organism>
<protein>
    <submittedName>
        <fullName evidence="4">Exosporium protein ExsK</fullName>
    </submittedName>
</protein>
<accession>A0A0B5XH31</accession>
<dbReference type="OMA" id="CSCKQDD"/>
<gene>
    <name evidence="2" type="primary">exsK</name>
    <name evidence="1" type="ORF">BF38_3736</name>
    <name evidence="3" type="ORF">BM74_21025</name>
    <name evidence="4" type="ORF">EQ803_00160</name>
    <name evidence="2" type="ORF">FOC89_26430</name>
</gene>
<proteinExistence type="predicted"/>
<evidence type="ECO:0000313" key="5">
    <source>
        <dbReference type="Proteomes" id="UP000031876"/>
    </source>
</evidence>